<name>A0AAD6D4P1_9EURO</name>
<sequence>MGTVSAHGAEIVIGDTLEAISTNADDKARWVRGRVRPIAELQDEMKPQAVQVRHKCTIKALRPVWAHILRHCEELMMVLSDDERACPPGPVVADQLGGCEVLDRGKSVGQMVFVSEACYLISYPWMY</sequence>
<gene>
    <name evidence="1" type="ORF">N7494_002999</name>
</gene>
<dbReference type="EMBL" id="JAQIZZ010000002">
    <property type="protein sequence ID" value="KAJ5553621.1"/>
    <property type="molecule type" value="Genomic_DNA"/>
</dbReference>
<dbReference type="AlphaFoldDB" id="A0AAD6D4P1"/>
<evidence type="ECO:0000313" key="1">
    <source>
        <dbReference type="EMBL" id="KAJ5553621.1"/>
    </source>
</evidence>
<dbReference type="Proteomes" id="UP001220324">
    <property type="component" value="Unassembled WGS sequence"/>
</dbReference>
<evidence type="ECO:0000313" key="2">
    <source>
        <dbReference type="Proteomes" id="UP001220324"/>
    </source>
</evidence>
<organism evidence="1 2">
    <name type="scientific">Penicillium frequentans</name>
    <dbReference type="NCBI Taxonomy" id="3151616"/>
    <lineage>
        <taxon>Eukaryota</taxon>
        <taxon>Fungi</taxon>
        <taxon>Dikarya</taxon>
        <taxon>Ascomycota</taxon>
        <taxon>Pezizomycotina</taxon>
        <taxon>Eurotiomycetes</taxon>
        <taxon>Eurotiomycetidae</taxon>
        <taxon>Eurotiales</taxon>
        <taxon>Aspergillaceae</taxon>
        <taxon>Penicillium</taxon>
    </lineage>
</organism>
<accession>A0AAD6D4P1</accession>
<comment type="caution">
    <text evidence="1">The sequence shown here is derived from an EMBL/GenBank/DDBJ whole genome shotgun (WGS) entry which is preliminary data.</text>
</comment>
<proteinExistence type="predicted"/>
<protein>
    <submittedName>
        <fullName evidence="1">Uncharacterized protein</fullName>
    </submittedName>
</protein>
<keyword evidence="2" id="KW-1185">Reference proteome</keyword>
<reference evidence="1 2" key="1">
    <citation type="journal article" date="2023" name="IMA Fungus">
        <title>Comparative genomic study of the Penicillium genus elucidates a diverse pangenome and 15 lateral gene transfer events.</title>
        <authorList>
            <person name="Petersen C."/>
            <person name="Sorensen T."/>
            <person name="Nielsen M.R."/>
            <person name="Sondergaard T.E."/>
            <person name="Sorensen J.L."/>
            <person name="Fitzpatrick D.A."/>
            <person name="Frisvad J.C."/>
            <person name="Nielsen K.L."/>
        </authorList>
    </citation>
    <scope>NUCLEOTIDE SEQUENCE [LARGE SCALE GENOMIC DNA]</scope>
    <source>
        <strain evidence="1 2">IBT 35679</strain>
    </source>
</reference>